<dbReference type="Pfam" id="PF20329">
    <property type="entry name" value="DUF6624"/>
    <property type="match status" value="1"/>
</dbReference>
<evidence type="ECO:0000313" key="2">
    <source>
        <dbReference type="Proteomes" id="UP000199308"/>
    </source>
</evidence>
<dbReference type="InterPro" id="IPR046732">
    <property type="entry name" value="DUF6624"/>
</dbReference>
<dbReference type="RefSeq" id="WP_093328396.1">
    <property type="nucleotide sequence ID" value="NZ_AP027363.1"/>
</dbReference>
<sequence length="198" mass="22227">MRYLIYFIAFFSFTTSAESVKDRLVALEQADQAVREKVRLTVQMRGVQGVTPELIEQHNQVDRDNTIALKAMLKSEGLNAILASGDIAIDAFSLIVQHSHDQSFQLTMIEQLHQAFQKDAGISGVQLALLTDRVLVKQKKKQRYGTQVDIKVDGVSFKPIENPSAVNARRAELGLPTLKAYCAEINEKFNYDCKEIPD</sequence>
<proteinExistence type="predicted"/>
<dbReference type="EMBL" id="FOHK01000005">
    <property type="protein sequence ID" value="SET16880.1"/>
    <property type="molecule type" value="Genomic_DNA"/>
</dbReference>
<dbReference type="STRING" id="349064.SAMN05660429_01137"/>
<reference evidence="1 2" key="1">
    <citation type="submission" date="2016-10" db="EMBL/GenBank/DDBJ databases">
        <authorList>
            <person name="de Groot N.N."/>
        </authorList>
    </citation>
    <scope>NUCLEOTIDE SEQUENCE [LARGE SCALE GENOMIC DNA]</scope>
    <source>
        <strain evidence="1 2">DSM 19706</strain>
    </source>
</reference>
<protein>
    <submittedName>
        <fullName evidence="1">Uncharacterized protein</fullName>
    </submittedName>
</protein>
<dbReference type="OrthoDB" id="2989458at2"/>
<accession>A0A1I0CBZ9</accession>
<keyword evidence="2" id="KW-1185">Reference proteome</keyword>
<name>A0A1I0CBZ9_THASX</name>
<evidence type="ECO:0000313" key="1">
    <source>
        <dbReference type="EMBL" id="SET16880.1"/>
    </source>
</evidence>
<gene>
    <name evidence="1" type="ORF">SAMN05660429_01137</name>
</gene>
<dbReference type="Proteomes" id="UP000199308">
    <property type="component" value="Unassembled WGS sequence"/>
</dbReference>
<dbReference type="AlphaFoldDB" id="A0A1I0CBZ9"/>
<organism evidence="1 2">
    <name type="scientific">Thalassotalea agarivorans</name>
    <name type="common">Thalassomonas agarivorans</name>
    <dbReference type="NCBI Taxonomy" id="349064"/>
    <lineage>
        <taxon>Bacteria</taxon>
        <taxon>Pseudomonadati</taxon>
        <taxon>Pseudomonadota</taxon>
        <taxon>Gammaproteobacteria</taxon>
        <taxon>Alteromonadales</taxon>
        <taxon>Colwelliaceae</taxon>
        <taxon>Thalassotalea</taxon>
    </lineage>
</organism>